<evidence type="ECO:0000256" key="3">
    <source>
        <dbReference type="ARBA" id="ARBA00022475"/>
    </source>
</evidence>
<keyword evidence="3" id="KW-1003">Cell membrane</keyword>
<dbReference type="PANTHER" id="PTHR30354">
    <property type="entry name" value="GNT FAMILY GLUCONATE TRANSPORTER"/>
    <property type="match status" value="1"/>
</dbReference>
<feature type="transmembrane region" description="Helical" evidence="8">
    <location>
        <begin position="245"/>
        <end position="267"/>
    </location>
</feature>
<reference evidence="9 10" key="1">
    <citation type="journal article" date="2014" name="Genome Announc.">
        <title>Draft Genome Sequence of the Haloacid-Degrading Burkholderia caribensis Strain MBA4.</title>
        <authorList>
            <person name="Pan Y."/>
            <person name="Kong K.F."/>
            <person name="Tsang J.S."/>
        </authorList>
    </citation>
    <scope>NUCLEOTIDE SEQUENCE [LARGE SCALE GENOMIC DNA]</scope>
    <source>
        <strain evidence="9 10">MBA4</strain>
    </source>
</reference>
<dbReference type="AlphaFoldDB" id="A0A0P0RAI5"/>
<keyword evidence="6 8" id="KW-0472">Membrane</keyword>
<feature type="transmembrane region" description="Helical" evidence="8">
    <location>
        <begin position="373"/>
        <end position="396"/>
    </location>
</feature>
<feature type="transmembrane region" description="Helical" evidence="8">
    <location>
        <begin position="488"/>
        <end position="513"/>
    </location>
</feature>
<keyword evidence="5 8" id="KW-1133">Transmembrane helix</keyword>
<dbReference type="Proteomes" id="UP000019146">
    <property type="component" value="Chromosome 1"/>
</dbReference>
<feature type="transmembrane region" description="Helical" evidence="8">
    <location>
        <begin position="126"/>
        <end position="147"/>
    </location>
</feature>
<protein>
    <submittedName>
        <fullName evidence="9">Gluconate transporter family protein</fullName>
    </submittedName>
</protein>
<evidence type="ECO:0000256" key="5">
    <source>
        <dbReference type="ARBA" id="ARBA00022989"/>
    </source>
</evidence>
<evidence type="ECO:0000256" key="2">
    <source>
        <dbReference type="ARBA" id="ARBA00022448"/>
    </source>
</evidence>
<dbReference type="GO" id="GO:0005886">
    <property type="term" value="C:plasma membrane"/>
    <property type="evidence" value="ECO:0007669"/>
    <property type="project" value="UniProtKB-SubCell"/>
</dbReference>
<accession>A0A0P0RAI5</accession>
<evidence type="ECO:0000313" key="9">
    <source>
        <dbReference type="EMBL" id="ALL65287.1"/>
    </source>
</evidence>
<feature type="transmembrane region" description="Helical" evidence="8">
    <location>
        <begin position="207"/>
        <end position="225"/>
    </location>
</feature>
<feature type="transmembrane region" description="Helical" evidence="8">
    <location>
        <begin position="73"/>
        <end position="90"/>
    </location>
</feature>
<dbReference type="EMBL" id="CP012746">
    <property type="protein sequence ID" value="ALL65287.1"/>
    <property type="molecule type" value="Genomic_DNA"/>
</dbReference>
<comment type="subcellular location">
    <subcellularLocation>
        <location evidence="1">Cell membrane</location>
        <topology evidence="1">Multi-pass membrane protein</topology>
    </subcellularLocation>
</comment>
<evidence type="ECO:0000256" key="8">
    <source>
        <dbReference type="SAM" id="Phobius"/>
    </source>
</evidence>
<dbReference type="InterPro" id="IPR003474">
    <property type="entry name" value="Glcn_transporter"/>
</dbReference>
<proteinExistence type="inferred from homology"/>
<evidence type="ECO:0000256" key="4">
    <source>
        <dbReference type="ARBA" id="ARBA00022692"/>
    </source>
</evidence>
<dbReference type="PANTHER" id="PTHR30354:SF22">
    <property type="entry name" value="HIGH-AFFINITY GLUCONATE TRANSPORTER"/>
    <property type="match status" value="1"/>
</dbReference>
<feature type="transmembrane region" description="Helical" evidence="8">
    <location>
        <begin position="454"/>
        <end position="476"/>
    </location>
</feature>
<keyword evidence="2" id="KW-0813">Transport</keyword>
<feature type="transmembrane region" description="Helical" evidence="8">
    <location>
        <begin position="96"/>
        <end position="114"/>
    </location>
</feature>
<evidence type="ECO:0000256" key="1">
    <source>
        <dbReference type="ARBA" id="ARBA00004651"/>
    </source>
</evidence>
<feature type="transmembrane region" description="Helical" evidence="8">
    <location>
        <begin position="402"/>
        <end position="421"/>
    </location>
</feature>
<feature type="transmembrane region" description="Helical" evidence="8">
    <location>
        <begin position="428"/>
        <end position="448"/>
    </location>
</feature>
<evidence type="ECO:0000256" key="6">
    <source>
        <dbReference type="ARBA" id="ARBA00023136"/>
    </source>
</evidence>
<sequence length="514" mass="53489">MRASMLRHPYVTPLPASRHLKAAAVTIARAAPPAVLPARTFDSSNTSATFEQKENPVHLTAALTPWSAHDTRLVLSCALGLALIIVFISALKLAPFLSILIGTFAAGFAAQLPLDTVASSFSKGAGALLGDVGIIIALGAMLGALMADSGAADRLVSTILEHSTPRRLPWLMALVAIIIGLPLFFEVGLVMMVPIIFVMARRSQQPILRIAIPALAGMTTLHALLPPHPGPLIAVSALHADLGITLGLGLIVAIPAVILAGPLYGIALSKRMQIAEPEEMGKLFRAGSTQTELPGFTISLVTILMPVVLMLGRTVAKLALAKDTLLFDTLDFLGEPIIALGLTVIFAIVALGWSRGMSRDRVGGILRKSLPPIAALLLTIGAGGGLKQTLVAAGISTTIGKIAVGAHMPLLLLAWLIAVALRQATGSATVATTTTAGIVAPVVAGLSATHNSLMALAIGAGSVFFCHVNDAGFWMVREYFGLQLKQTVFVWSILQTIVSVVGLVGTLVLWGVLS</sequence>
<dbReference type="GO" id="GO:0015128">
    <property type="term" value="F:gluconate transmembrane transporter activity"/>
    <property type="evidence" value="ECO:0007669"/>
    <property type="project" value="InterPro"/>
</dbReference>
<evidence type="ECO:0000256" key="7">
    <source>
        <dbReference type="ARBA" id="ARBA00049663"/>
    </source>
</evidence>
<feature type="transmembrane region" description="Helical" evidence="8">
    <location>
        <begin position="167"/>
        <end position="200"/>
    </location>
</feature>
<evidence type="ECO:0000313" key="10">
    <source>
        <dbReference type="Proteomes" id="UP000019146"/>
    </source>
</evidence>
<organism evidence="9 10">
    <name type="scientific">Paraburkholderia caribensis MBA4</name>
    <dbReference type="NCBI Taxonomy" id="1323664"/>
    <lineage>
        <taxon>Bacteria</taxon>
        <taxon>Pseudomonadati</taxon>
        <taxon>Pseudomonadota</taxon>
        <taxon>Betaproteobacteria</taxon>
        <taxon>Burkholderiales</taxon>
        <taxon>Burkholderiaceae</taxon>
        <taxon>Paraburkholderia</taxon>
    </lineage>
</organism>
<dbReference type="Pfam" id="PF02447">
    <property type="entry name" value="GntP_permease"/>
    <property type="match status" value="1"/>
</dbReference>
<dbReference type="KEGG" id="bcai:K788_0004537"/>
<keyword evidence="4 8" id="KW-0812">Transmembrane</keyword>
<feature type="transmembrane region" description="Helical" evidence="8">
    <location>
        <begin position="293"/>
        <end position="312"/>
    </location>
</feature>
<dbReference type="NCBIfam" id="TIGR00791">
    <property type="entry name" value="gntP"/>
    <property type="match status" value="1"/>
</dbReference>
<feature type="transmembrane region" description="Helical" evidence="8">
    <location>
        <begin position="332"/>
        <end position="353"/>
    </location>
</feature>
<comment type="similarity">
    <text evidence="7">Belongs to the GntP permease family.</text>
</comment>
<gene>
    <name evidence="9" type="ORF">K788_0004537</name>
</gene>
<name>A0A0P0RAI5_9BURK</name>